<dbReference type="InterPro" id="IPR043502">
    <property type="entry name" value="DNA/RNA_pol_sf"/>
</dbReference>
<evidence type="ECO:0000313" key="9">
    <source>
        <dbReference type="Proteomes" id="UP001151760"/>
    </source>
</evidence>
<reference evidence="8" key="2">
    <citation type="submission" date="2022-01" db="EMBL/GenBank/DDBJ databases">
        <authorList>
            <person name="Yamashiro T."/>
            <person name="Shiraishi A."/>
            <person name="Satake H."/>
            <person name="Nakayama K."/>
        </authorList>
    </citation>
    <scope>NUCLEOTIDE SEQUENCE</scope>
</reference>
<protein>
    <submittedName>
        <fullName evidence="8">Reverse transcriptase domain-containing protein</fullName>
    </submittedName>
</protein>
<feature type="domain" description="Reverse transcriptase RNase H-like" evidence="7">
    <location>
        <begin position="84"/>
        <end position="118"/>
    </location>
</feature>
<evidence type="ECO:0000313" key="8">
    <source>
        <dbReference type="EMBL" id="GJT13310.1"/>
    </source>
</evidence>
<dbReference type="SUPFAM" id="SSF56672">
    <property type="entry name" value="DNA/RNA polymerases"/>
    <property type="match status" value="1"/>
</dbReference>
<keyword evidence="4" id="KW-0255">Endonuclease</keyword>
<keyword evidence="3" id="KW-0540">Nuclease</keyword>
<dbReference type="GO" id="GO:0003964">
    <property type="term" value="F:RNA-directed DNA polymerase activity"/>
    <property type="evidence" value="ECO:0007669"/>
    <property type="project" value="UniProtKB-KW"/>
</dbReference>
<keyword evidence="6 8" id="KW-0695">RNA-directed DNA polymerase</keyword>
<dbReference type="EMBL" id="BQNB010013219">
    <property type="protein sequence ID" value="GJT13310.1"/>
    <property type="molecule type" value="Genomic_DNA"/>
</dbReference>
<evidence type="ECO:0000256" key="1">
    <source>
        <dbReference type="ARBA" id="ARBA00022679"/>
    </source>
</evidence>
<evidence type="ECO:0000259" key="7">
    <source>
        <dbReference type="Pfam" id="PF17917"/>
    </source>
</evidence>
<organism evidence="8 9">
    <name type="scientific">Tanacetum coccineum</name>
    <dbReference type="NCBI Taxonomy" id="301880"/>
    <lineage>
        <taxon>Eukaryota</taxon>
        <taxon>Viridiplantae</taxon>
        <taxon>Streptophyta</taxon>
        <taxon>Embryophyta</taxon>
        <taxon>Tracheophyta</taxon>
        <taxon>Spermatophyta</taxon>
        <taxon>Magnoliopsida</taxon>
        <taxon>eudicotyledons</taxon>
        <taxon>Gunneridae</taxon>
        <taxon>Pentapetalae</taxon>
        <taxon>asterids</taxon>
        <taxon>campanulids</taxon>
        <taxon>Asterales</taxon>
        <taxon>Asteraceae</taxon>
        <taxon>Asteroideae</taxon>
        <taxon>Anthemideae</taxon>
        <taxon>Anthemidinae</taxon>
        <taxon>Tanacetum</taxon>
    </lineage>
</organism>
<dbReference type="InterPro" id="IPR041373">
    <property type="entry name" value="RT_RNaseH"/>
</dbReference>
<reference evidence="8" key="1">
    <citation type="journal article" date="2022" name="Int. J. Mol. Sci.">
        <title>Draft Genome of Tanacetum Coccineum: Genomic Comparison of Closely Related Tanacetum-Family Plants.</title>
        <authorList>
            <person name="Yamashiro T."/>
            <person name="Shiraishi A."/>
            <person name="Nakayama K."/>
            <person name="Satake H."/>
        </authorList>
    </citation>
    <scope>NUCLEOTIDE SEQUENCE</scope>
</reference>
<proteinExistence type="predicted"/>
<gene>
    <name evidence="8" type="ORF">Tco_0860352</name>
</gene>
<dbReference type="Proteomes" id="UP001151760">
    <property type="component" value="Unassembled WGS sequence"/>
</dbReference>
<keyword evidence="1" id="KW-0808">Transferase</keyword>
<evidence type="ECO:0000256" key="4">
    <source>
        <dbReference type="ARBA" id="ARBA00022759"/>
    </source>
</evidence>
<sequence length="170" mass="20041">MNNGNSRKWELRNEIEKWKLVIGTRKKMVITTEFAYLSAHIRDDPKSSHVLEWMKECLVNSWFQKWKTVFLKATVQEVPNESYGGAVLMQKEKVIAYASRQLKVRKRKYTTHDLELVSCGLLKMDGTLICTVQDVRRVPLSQEFSTLSRSERSLNMRQRLWVKVVNDYDQ</sequence>
<keyword evidence="2" id="KW-0548">Nucleotidyltransferase</keyword>
<comment type="caution">
    <text evidence="8">The sequence shown here is derived from an EMBL/GenBank/DDBJ whole genome shotgun (WGS) entry which is preliminary data.</text>
</comment>
<evidence type="ECO:0000256" key="2">
    <source>
        <dbReference type="ARBA" id="ARBA00022695"/>
    </source>
</evidence>
<dbReference type="Pfam" id="PF17917">
    <property type="entry name" value="RT_RNaseH"/>
    <property type="match status" value="1"/>
</dbReference>
<keyword evidence="5" id="KW-0378">Hydrolase</keyword>
<keyword evidence="9" id="KW-1185">Reference proteome</keyword>
<name>A0ABQ5BEP7_9ASTR</name>
<evidence type="ECO:0000256" key="6">
    <source>
        <dbReference type="ARBA" id="ARBA00022918"/>
    </source>
</evidence>
<evidence type="ECO:0000256" key="3">
    <source>
        <dbReference type="ARBA" id="ARBA00022722"/>
    </source>
</evidence>
<evidence type="ECO:0000256" key="5">
    <source>
        <dbReference type="ARBA" id="ARBA00022801"/>
    </source>
</evidence>
<accession>A0ABQ5BEP7</accession>